<evidence type="ECO:0000256" key="1">
    <source>
        <dbReference type="SAM" id="Phobius"/>
    </source>
</evidence>
<sequence>YPTMKEKLVNADFINGTAKVSIYIKDVYPIPTCIAKMNKKRVSISVHTHERNLFYSANISIQAEIPECHPSTLIVVCRFGSRRIEVYRKQRPKYRHCEDSKVDSMNDILYQATLPSSFICSSVAVICLVILIVFGIQKTKRRTKLCLQRVFSRRYTNGIKRISQL</sequence>
<keyword evidence="1" id="KW-1133">Transmembrane helix</keyword>
<dbReference type="Proteomes" id="UP000596742">
    <property type="component" value="Unassembled WGS sequence"/>
</dbReference>
<feature type="non-terminal residue" evidence="2">
    <location>
        <position position="165"/>
    </location>
</feature>
<organism evidence="2 3">
    <name type="scientific">Mytilus galloprovincialis</name>
    <name type="common">Mediterranean mussel</name>
    <dbReference type="NCBI Taxonomy" id="29158"/>
    <lineage>
        <taxon>Eukaryota</taxon>
        <taxon>Metazoa</taxon>
        <taxon>Spiralia</taxon>
        <taxon>Lophotrochozoa</taxon>
        <taxon>Mollusca</taxon>
        <taxon>Bivalvia</taxon>
        <taxon>Autobranchia</taxon>
        <taxon>Pteriomorphia</taxon>
        <taxon>Mytilida</taxon>
        <taxon>Mytiloidea</taxon>
        <taxon>Mytilidae</taxon>
        <taxon>Mytilinae</taxon>
        <taxon>Mytilus</taxon>
    </lineage>
</organism>
<keyword evidence="1" id="KW-0812">Transmembrane</keyword>
<gene>
    <name evidence="2" type="ORF">MGAL_10B045647</name>
</gene>
<accession>A0A8B6EF51</accession>
<keyword evidence="3" id="KW-1185">Reference proteome</keyword>
<protein>
    <submittedName>
        <fullName evidence="2">Uncharacterized protein</fullName>
    </submittedName>
</protein>
<keyword evidence="1" id="KW-0472">Membrane</keyword>
<feature type="transmembrane region" description="Helical" evidence="1">
    <location>
        <begin position="108"/>
        <end position="134"/>
    </location>
</feature>
<name>A0A8B6EF51_MYTGA</name>
<dbReference type="AlphaFoldDB" id="A0A8B6EF51"/>
<evidence type="ECO:0000313" key="3">
    <source>
        <dbReference type="Proteomes" id="UP000596742"/>
    </source>
</evidence>
<dbReference type="EMBL" id="UYJE01004934">
    <property type="protein sequence ID" value="VDI32622.1"/>
    <property type="molecule type" value="Genomic_DNA"/>
</dbReference>
<reference evidence="2" key="1">
    <citation type="submission" date="2018-11" db="EMBL/GenBank/DDBJ databases">
        <authorList>
            <person name="Alioto T."/>
            <person name="Alioto T."/>
        </authorList>
    </citation>
    <scope>NUCLEOTIDE SEQUENCE</scope>
</reference>
<evidence type="ECO:0000313" key="2">
    <source>
        <dbReference type="EMBL" id="VDI32622.1"/>
    </source>
</evidence>
<proteinExistence type="predicted"/>
<comment type="caution">
    <text evidence="2">The sequence shown here is derived from an EMBL/GenBank/DDBJ whole genome shotgun (WGS) entry which is preliminary data.</text>
</comment>